<dbReference type="EMBL" id="KN833691">
    <property type="protein sequence ID" value="KIK28885.1"/>
    <property type="molecule type" value="Genomic_DNA"/>
</dbReference>
<feature type="transmembrane region" description="Helical" evidence="1">
    <location>
        <begin position="61"/>
        <end position="84"/>
    </location>
</feature>
<dbReference type="HOGENOM" id="CLU_2347543_0_0_1"/>
<sequence length="97" mass="10760">MGLEFTSGVPDVLNKRTVRLLSVSFLHLWGWSYHIATHVFLIHSFMNASISITKKTSTSQVFLRTSASVQCFMISRTCFLWAVIPFPCCSALGAAST</sequence>
<keyword evidence="1" id="KW-1133">Transmembrane helix</keyword>
<keyword evidence="1" id="KW-0812">Transmembrane</keyword>
<organism evidence="2 3">
    <name type="scientific">Pisolithus microcarpus 441</name>
    <dbReference type="NCBI Taxonomy" id="765257"/>
    <lineage>
        <taxon>Eukaryota</taxon>
        <taxon>Fungi</taxon>
        <taxon>Dikarya</taxon>
        <taxon>Basidiomycota</taxon>
        <taxon>Agaricomycotina</taxon>
        <taxon>Agaricomycetes</taxon>
        <taxon>Agaricomycetidae</taxon>
        <taxon>Boletales</taxon>
        <taxon>Sclerodermatineae</taxon>
        <taxon>Pisolithaceae</taxon>
        <taxon>Pisolithus</taxon>
    </lineage>
</organism>
<keyword evidence="1" id="KW-0472">Membrane</keyword>
<dbReference type="Proteomes" id="UP000054018">
    <property type="component" value="Unassembled WGS sequence"/>
</dbReference>
<evidence type="ECO:0000313" key="3">
    <source>
        <dbReference type="Proteomes" id="UP000054018"/>
    </source>
</evidence>
<gene>
    <name evidence="2" type="ORF">PISMIDRAFT_673137</name>
</gene>
<feature type="transmembrane region" description="Helical" evidence="1">
    <location>
        <begin position="20"/>
        <end position="41"/>
    </location>
</feature>
<reference evidence="3" key="2">
    <citation type="submission" date="2015-01" db="EMBL/GenBank/DDBJ databases">
        <title>Evolutionary Origins and Diversification of the Mycorrhizal Mutualists.</title>
        <authorList>
            <consortium name="DOE Joint Genome Institute"/>
            <consortium name="Mycorrhizal Genomics Consortium"/>
            <person name="Kohler A."/>
            <person name="Kuo A."/>
            <person name="Nagy L.G."/>
            <person name="Floudas D."/>
            <person name="Copeland A."/>
            <person name="Barry K.W."/>
            <person name="Cichocki N."/>
            <person name="Veneault-Fourrey C."/>
            <person name="LaButti K."/>
            <person name="Lindquist E.A."/>
            <person name="Lipzen A."/>
            <person name="Lundell T."/>
            <person name="Morin E."/>
            <person name="Murat C."/>
            <person name="Riley R."/>
            <person name="Ohm R."/>
            <person name="Sun H."/>
            <person name="Tunlid A."/>
            <person name="Henrissat B."/>
            <person name="Grigoriev I.V."/>
            <person name="Hibbett D.S."/>
            <person name="Martin F."/>
        </authorList>
    </citation>
    <scope>NUCLEOTIDE SEQUENCE [LARGE SCALE GENOMIC DNA]</scope>
    <source>
        <strain evidence="3">441</strain>
    </source>
</reference>
<accession>A0A0C9YV19</accession>
<reference evidence="2 3" key="1">
    <citation type="submission" date="2014-04" db="EMBL/GenBank/DDBJ databases">
        <authorList>
            <consortium name="DOE Joint Genome Institute"/>
            <person name="Kuo A."/>
            <person name="Kohler A."/>
            <person name="Costa M.D."/>
            <person name="Nagy L.G."/>
            <person name="Floudas D."/>
            <person name="Copeland A."/>
            <person name="Barry K.W."/>
            <person name="Cichocki N."/>
            <person name="Veneault-Fourrey C."/>
            <person name="LaButti K."/>
            <person name="Lindquist E.A."/>
            <person name="Lipzen A."/>
            <person name="Lundell T."/>
            <person name="Morin E."/>
            <person name="Murat C."/>
            <person name="Sun H."/>
            <person name="Tunlid A."/>
            <person name="Henrissat B."/>
            <person name="Grigoriev I.V."/>
            <person name="Hibbett D.S."/>
            <person name="Martin F."/>
            <person name="Nordberg H.P."/>
            <person name="Cantor M.N."/>
            <person name="Hua S.X."/>
        </authorList>
    </citation>
    <scope>NUCLEOTIDE SEQUENCE [LARGE SCALE GENOMIC DNA]</scope>
    <source>
        <strain evidence="2 3">441</strain>
    </source>
</reference>
<evidence type="ECO:0000256" key="1">
    <source>
        <dbReference type="SAM" id="Phobius"/>
    </source>
</evidence>
<proteinExistence type="predicted"/>
<name>A0A0C9YV19_9AGAM</name>
<evidence type="ECO:0000313" key="2">
    <source>
        <dbReference type="EMBL" id="KIK28885.1"/>
    </source>
</evidence>
<protein>
    <submittedName>
        <fullName evidence="2">Uncharacterized protein</fullName>
    </submittedName>
</protein>
<dbReference type="AlphaFoldDB" id="A0A0C9YV19"/>
<keyword evidence="3" id="KW-1185">Reference proteome</keyword>